<dbReference type="RefSeq" id="WP_015809663.1">
    <property type="nucleotide sequence ID" value="NC_013061.1"/>
</dbReference>
<feature type="active site" evidence="7">
    <location>
        <position position="216"/>
    </location>
</feature>
<dbReference type="GO" id="GO:0030246">
    <property type="term" value="F:carbohydrate binding"/>
    <property type="evidence" value="ECO:0007669"/>
    <property type="project" value="InterPro"/>
</dbReference>
<dbReference type="InterPro" id="IPR008929">
    <property type="entry name" value="Chondroitin_lyas"/>
</dbReference>
<comment type="subunit">
    <text evidence="3">Monomer.</text>
</comment>
<feature type="domain" description="Polysaccharide lyase family 8 C-terminal" evidence="10">
    <location>
        <begin position="567"/>
        <end position="625"/>
    </location>
</feature>
<dbReference type="GO" id="GO:0005975">
    <property type="term" value="P:carbohydrate metabolic process"/>
    <property type="evidence" value="ECO:0007669"/>
    <property type="project" value="InterPro"/>
</dbReference>
<dbReference type="AlphaFoldDB" id="C6XV46"/>
<dbReference type="OrthoDB" id="6394136at2"/>
<dbReference type="Proteomes" id="UP000000852">
    <property type="component" value="Chromosome"/>
</dbReference>
<dbReference type="InterPro" id="IPR038970">
    <property type="entry name" value="Lyase_8"/>
</dbReference>
<dbReference type="InterPro" id="IPR004103">
    <property type="entry name" value="Lyase_8_C"/>
</dbReference>
<protein>
    <submittedName>
        <fullName evidence="12">Chondroitin AC lyase</fullName>
    </submittedName>
</protein>
<evidence type="ECO:0000256" key="8">
    <source>
        <dbReference type="SAM" id="SignalP"/>
    </source>
</evidence>
<dbReference type="HOGENOM" id="CLU_004172_2_1_10"/>
<sequence>MKKKTCFFFISLLFICHQVKAQADTILSRYKQYLLGTVKPEGDINLMLGSLNAEGQWPDINYTDTEKANWKNLIHLKRVRDLALVWEKPGSALYHNIQLEKAINLGLNHWLDKRYRNSNWWHNEIGVPQYMRDIIILMKKELRPEQLKAALEVMAQHRVQENWVGANLTWSADLGFHYGALTGNVRMMELCRNLIVKEIRISTEEGVQPDFSFHQHGARLQMYQYGAAFLKENIRLAWELRGTAMAFPKEKIGILTDFALKGWQWMARGIHTVPGTMDRSASRVNALDNADLREFIPYFIALSPENKNAFCQLDEIQQGKGALTGYRYYPYSDFAAFHQKDFSFFLKTISSRTLATESINSENLKGNLLNSGDAYLIRDGKEYFNLMPVWNWACLPGVTTFVGADKVNRQAFTGSVSNGQAGLTVMDYQLENKDKSKLLRAKKFWAVAGSKVLCLIAGLEGSGITAAYTTLDQCRWRGGESVNDSWIYHAGFAYIPLGAAKISLHVTDATGSWKEINAAESNTPLTEKIFMPVLEHKTLENGNSGYVISACKNAKEAARLVAGPQWKVLCNNKEIQAVSFNDGTIMAAFYQPGVLKTGQGHQQLSVDQPCLVLISNKKIWLSNPACKPLKVKLGINDQYKVVELPADGSSTPVRFH</sequence>
<comment type="cofactor">
    <cofactor evidence="1">
        <name>Ca(2+)</name>
        <dbReference type="ChEBI" id="CHEBI:29108"/>
    </cofactor>
</comment>
<keyword evidence="6 12" id="KW-0456">Lyase</keyword>
<dbReference type="InterPro" id="IPR012970">
    <property type="entry name" value="Lyase_8_alpha_N"/>
</dbReference>
<dbReference type="InterPro" id="IPR011071">
    <property type="entry name" value="Lyase_8-like_C"/>
</dbReference>
<dbReference type="SUPFAM" id="SSF49863">
    <property type="entry name" value="Hyaluronate lyase-like, C-terminal domain"/>
    <property type="match status" value="1"/>
</dbReference>
<dbReference type="GO" id="GO:0016837">
    <property type="term" value="F:carbon-oxygen lyase activity, acting on polysaccharides"/>
    <property type="evidence" value="ECO:0007669"/>
    <property type="project" value="UniProtKB-ARBA"/>
</dbReference>
<dbReference type="Gene3D" id="2.70.98.10">
    <property type="match status" value="1"/>
</dbReference>
<comment type="similarity">
    <text evidence="2">Belongs to the polysaccharide lyase 8 family.</text>
</comment>
<feature type="domain" description="Polysaccharide lyase family 8 central" evidence="9">
    <location>
        <begin position="327"/>
        <end position="547"/>
    </location>
</feature>
<dbReference type="GO" id="GO:0005576">
    <property type="term" value="C:extracellular region"/>
    <property type="evidence" value="ECO:0007669"/>
    <property type="project" value="InterPro"/>
</dbReference>
<dbReference type="Pfam" id="PF02278">
    <property type="entry name" value="Lyase_8"/>
    <property type="match status" value="1"/>
</dbReference>
<keyword evidence="13" id="KW-1185">Reference proteome</keyword>
<evidence type="ECO:0000259" key="10">
    <source>
        <dbReference type="Pfam" id="PF02884"/>
    </source>
</evidence>
<evidence type="ECO:0000313" key="12">
    <source>
        <dbReference type="EMBL" id="ACU06054.1"/>
    </source>
</evidence>
<feature type="active site" evidence="7">
    <location>
        <position position="225"/>
    </location>
</feature>
<dbReference type="InterPro" id="IPR011013">
    <property type="entry name" value="Gal_mutarotase_sf_dom"/>
</dbReference>
<keyword evidence="4 8" id="KW-0732">Signal</keyword>
<feature type="domain" description="Polysaccharide lyase 8 N-terminal alpha-helical" evidence="11">
    <location>
        <begin position="29"/>
        <end position="308"/>
    </location>
</feature>
<dbReference type="InterPro" id="IPR014718">
    <property type="entry name" value="GH-type_carb-bd"/>
</dbReference>
<dbReference type="PANTHER" id="PTHR38481:SF1">
    <property type="entry name" value="HYALURONATE LYASE"/>
    <property type="match status" value="1"/>
</dbReference>
<feature type="signal peptide" evidence="8">
    <location>
        <begin position="1"/>
        <end position="21"/>
    </location>
</feature>
<proteinExistence type="inferred from homology"/>
<organism evidence="12 13">
    <name type="scientific">Pedobacter heparinus (strain ATCC 13125 / DSM 2366 / CIP 104194 / JCM 7457 / NBRC 12017 / NCIMB 9290 / NRRL B-14731 / HIM 762-3)</name>
    <dbReference type="NCBI Taxonomy" id="485917"/>
    <lineage>
        <taxon>Bacteria</taxon>
        <taxon>Pseudomonadati</taxon>
        <taxon>Bacteroidota</taxon>
        <taxon>Sphingobacteriia</taxon>
        <taxon>Sphingobacteriales</taxon>
        <taxon>Sphingobacteriaceae</taxon>
        <taxon>Pedobacter</taxon>
    </lineage>
</organism>
<dbReference type="PANTHER" id="PTHR38481">
    <property type="entry name" value="HYALURONATE LYASE"/>
    <property type="match status" value="1"/>
</dbReference>
<evidence type="ECO:0000256" key="3">
    <source>
        <dbReference type="ARBA" id="ARBA00011245"/>
    </source>
</evidence>
<dbReference type="InterPro" id="IPR003159">
    <property type="entry name" value="Lyase_8_central_dom"/>
</dbReference>
<dbReference type="KEGG" id="phe:Phep_3863"/>
<evidence type="ECO:0000259" key="9">
    <source>
        <dbReference type="Pfam" id="PF02278"/>
    </source>
</evidence>
<evidence type="ECO:0000259" key="11">
    <source>
        <dbReference type="Pfam" id="PF08124"/>
    </source>
</evidence>
<evidence type="ECO:0000256" key="4">
    <source>
        <dbReference type="ARBA" id="ARBA00022729"/>
    </source>
</evidence>
<dbReference type="Pfam" id="PF08124">
    <property type="entry name" value="Lyase_8_N"/>
    <property type="match status" value="1"/>
</dbReference>
<evidence type="ECO:0000256" key="6">
    <source>
        <dbReference type="ARBA" id="ARBA00023239"/>
    </source>
</evidence>
<evidence type="ECO:0000256" key="7">
    <source>
        <dbReference type="PIRSR" id="PIRSR638970-1"/>
    </source>
</evidence>
<name>C6XV46_PEDHD</name>
<keyword evidence="5" id="KW-0106">Calcium</keyword>
<dbReference type="EMBL" id="CP001681">
    <property type="protein sequence ID" value="ACU06054.1"/>
    <property type="molecule type" value="Genomic_DNA"/>
</dbReference>
<dbReference type="Gene3D" id="1.50.10.100">
    <property type="entry name" value="Chondroitin AC/alginate lyase"/>
    <property type="match status" value="1"/>
</dbReference>
<evidence type="ECO:0000256" key="5">
    <source>
        <dbReference type="ARBA" id="ARBA00022837"/>
    </source>
</evidence>
<accession>C6XV46</accession>
<dbReference type="STRING" id="485917.Phep_3863"/>
<feature type="active site" evidence="7">
    <location>
        <position position="279"/>
    </location>
</feature>
<dbReference type="eggNOG" id="COG5492">
    <property type="taxonomic scope" value="Bacteria"/>
</dbReference>
<dbReference type="SUPFAM" id="SSF48230">
    <property type="entry name" value="Chondroitin AC/alginate lyase"/>
    <property type="match status" value="1"/>
</dbReference>
<dbReference type="Gene3D" id="2.60.220.10">
    <property type="entry name" value="Polysaccharide lyase family 8-like, C-terminal"/>
    <property type="match status" value="1"/>
</dbReference>
<gene>
    <name evidence="12" type="ordered locus">Phep_3863</name>
</gene>
<evidence type="ECO:0000256" key="1">
    <source>
        <dbReference type="ARBA" id="ARBA00001913"/>
    </source>
</evidence>
<dbReference type="Pfam" id="PF02884">
    <property type="entry name" value="Lyase_8_C"/>
    <property type="match status" value="1"/>
</dbReference>
<evidence type="ECO:0000313" key="13">
    <source>
        <dbReference type="Proteomes" id="UP000000852"/>
    </source>
</evidence>
<reference evidence="12 13" key="1">
    <citation type="journal article" date="2009" name="Stand. Genomic Sci.">
        <title>Complete genome sequence of Pedobacter heparinus type strain (HIM 762-3).</title>
        <authorList>
            <person name="Han C."/>
            <person name="Spring S."/>
            <person name="Lapidus A."/>
            <person name="Del Rio T.G."/>
            <person name="Tice H."/>
            <person name="Copeland A."/>
            <person name="Cheng J.F."/>
            <person name="Lucas S."/>
            <person name="Chen F."/>
            <person name="Nolan M."/>
            <person name="Bruce D."/>
            <person name="Goodwin L."/>
            <person name="Pitluck S."/>
            <person name="Ivanova N."/>
            <person name="Mavromatis K."/>
            <person name="Mikhailova N."/>
            <person name="Pati A."/>
            <person name="Chen A."/>
            <person name="Palaniappan K."/>
            <person name="Land M."/>
            <person name="Hauser L."/>
            <person name="Chang Y.J."/>
            <person name="Jeffries C.C."/>
            <person name="Saunders E."/>
            <person name="Chertkov O."/>
            <person name="Brettin T."/>
            <person name="Goker M."/>
            <person name="Rohde M."/>
            <person name="Bristow J."/>
            <person name="Eisen J.A."/>
            <person name="Markowitz V."/>
            <person name="Hugenholtz P."/>
            <person name="Kyrpides N.C."/>
            <person name="Klenk H.P."/>
            <person name="Detter J.C."/>
        </authorList>
    </citation>
    <scope>NUCLEOTIDE SEQUENCE [LARGE SCALE GENOMIC DNA]</scope>
    <source>
        <strain evidence="13">ATCC 13125 / DSM 2366 / CIP 104194 / JCM 7457 / NBRC 12017 / NCIMB 9290 / NRRL B-14731 / HIM 762-3</strain>
    </source>
</reference>
<dbReference type="SUPFAM" id="SSF74650">
    <property type="entry name" value="Galactose mutarotase-like"/>
    <property type="match status" value="1"/>
</dbReference>
<feature type="chain" id="PRO_5002974167" evidence="8">
    <location>
        <begin position="22"/>
        <end position="656"/>
    </location>
</feature>
<dbReference type="CAZy" id="PL8">
    <property type="family name" value="Polysaccharide Lyase Family 8"/>
</dbReference>
<evidence type="ECO:0000256" key="2">
    <source>
        <dbReference type="ARBA" id="ARBA00006699"/>
    </source>
</evidence>